<protein>
    <recommendedName>
        <fullName evidence="6">Sterol 24-C-methyltransferase</fullName>
        <ecNumber evidence="6">2.1.1.-</ecNumber>
    </recommendedName>
    <alternativeName>
        <fullName evidence="6">Delta(24)-sterol C-methyltransferase</fullName>
    </alternativeName>
</protein>
<dbReference type="CDD" id="cd02440">
    <property type="entry name" value="AdoMet_MTases"/>
    <property type="match status" value="1"/>
</dbReference>
<keyword evidence="6" id="KW-0752">Steroid biosynthesis</keyword>
<organism evidence="9 10">
    <name type="scientific">Petromyces alliaceus</name>
    <name type="common">Aspergillus alliaceus</name>
    <dbReference type="NCBI Taxonomy" id="209559"/>
    <lineage>
        <taxon>Eukaryota</taxon>
        <taxon>Fungi</taxon>
        <taxon>Dikarya</taxon>
        <taxon>Ascomycota</taxon>
        <taxon>Pezizomycotina</taxon>
        <taxon>Eurotiomycetes</taxon>
        <taxon>Eurotiomycetidae</taxon>
        <taxon>Eurotiales</taxon>
        <taxon>Aspergillaceae</taxon>
        <taxon>Aspergillus</taxon>
        <taxon>Aspergillus subgen. Circumdati</taxon>
    </lineage>
</organism>
<sequence length="335" mass="37071">MLQSKECEASKTGLLENPLPEKDASDTNSAEEYYGQSNGVVNRLWGTSLHVCRRLPEEALREAMVRHEHYLALRLNLQPGHEVLDLGCGIGGPTREIARFSEANICGINISPSQINAAEELTKRADLSHKVRYVVGDFTYMNLEDASFDRAYSIEATCYAPNLSDAYSEAFRVLRPGGIFAVYEVVLTENYDPENPEHINYRKRMECVAGHPHLVTASTAMAAMQEVGFVLQAAEDLANTPGYLPWYSAIDGSFKWAGGVLDTVSSTFLTLFLRSFSSKGILYQLVRCAEKLGILHPGTHSLGTEMVRAVEAYRIAGEKGLVTPMFLMVGRKPRV</sequence>
<keyword evidence="1 5" id="KW-0489">Methyltransferase</keyword>
<dbReference type="PANTHER" id="PTHR44068">
    <property type="entry name" value="ZGC:194242"/>
    <property type="match status" value="1"/>
</dbReference>
<proteinExistence type="inferred from homology"/>
<dbReference type="SUPFAM" id="SSF53335">
    <property type="entry name" value="S-adenosyl-L-methionine-dependent methyltransferases"/>
    <property type="match status" value="1"/>
</dbReference>
<dbReference type="Pfam" id="PF08241">
    <property type="entry name" value="Methyltransf_11"/>
    <property type="match status" value="1"/>
</dbReference>
<evidence type="ECO:0000256" key="7">
    <source>
        <dbReference type="SAM" id="MobiDB-lite"/>
    </source>
</evidence>
<dbReference type="GO" id="GO:0032259">
    <property type="term" value="P:methylation"/>
    <property type="evidence" value="ECO:0007669"/>
    <property type="project" value="UniProtKB-KW"/>
</dbReference>
<dbReference type="GO" id="GO:0016126">
    <property type="term" value="P:sterol biosynthetic process"/>
    <property type="evidence" value="ECO:0007669"/>
    <property type="project" value="UniProtKB-KW"/>
</dbReference>
<dbReference type="PANTHER" id="PTHR44068:SF1">
    <property type="entry name" value="HYPOTHETICAL LOC100005854"/>
    <property type="match status" value="1"/>
</dbReference>
<dbReference type="AlphaFoldDB" id="A0A8H6A4B2"/>
<dbReference type="GO" id="GO:0005783">
    <property type="term" value="C:endoplasmic reticulum"/>
    <property type="evidence" value="ECO:0007669"/>
    <property type="project" value="TreeGrafter"/>
</dbReference>
<dbReference type="Pfam" id="PF08498">
    <property type="entry name" value="Sterol_MT_C"/>
    <property type="match status" value="1"/>
</dbReference>
<evidence type="ECO:0000313" key="9">
    <source>
        <dbReference type="EMBL" id="KAF5859123.1"/>
    </source>
</evidence>
<keyword evidence="6" id="KW-1207">Sterol metabolism</keyword>
<evidence type="ECO:0000256" key="1">
    <source>
        <dbReference type="ARBA" id="ARBA00022603"/>
    </source>
</evidence>
<dbReference type="InterPro" id="IPR013216">
    <property type="entry name" value="Methyltransf_11"/>
</dbReference>
<keyword evidence="3 5" id="KW-0949">S-adenosyl-L-methionine</keyword>
<gene>
    <name evidence="9" type="primary">ERG6_1</name>
    <name evidence="9" type="ORF">ETB97_003264</name>
</gene>
<dbReference type="Gene3D" id="3.40.50.150">
    <property type="entry name" value="Vaccinia Virus protein VP39"/>
    <property type="match status" value="1"/>
</dbReference>
<dbReference type="InterPro" id="IPR013705">
    <property type="entry name" value="Sterol_MeTrfase_C"/>
</dbReference>
<keyword evidence="6" id="KW-0444">Lipid biosynthesis</keyword>
<dbReference type="EC" id="2.1.1.-" evidence="6"/>
<evidence type="ECO:0000256" key="4">
    <source>
        <dbReference type="ARBA" id="ARBA00038188"/>
    </source>
</evidence>
<dbReference type="InterPro" id="IPR050447">
    <property type="entry name" value="Erg6_SMT_methyltransf"/>
</dbReference>
<comment type="similarity">
    <text evidence="4 5 6">Belongs to the class I-like SAM-binding methyltransferase superfamily. Erg6/SMT family.</text>
</comment>
<dbReference type="Proteomes" id="UP000541154">
    <property type="component" value="Unassembled WGS sequence"/>
</dbReference>
<keyword evidence="6" id="KW-0443">Lipid metabolism</keyword>
<dbReference type="InterPro" id="IPR029063">
    <property type="entry name" value="SAM-dependent_MTases_sf"/>
</dbReference>
<evidence type="ECO:0000256" key="3">
    <source>
        <dbReference type="ARBA" id="ARBA00022691"/>
    </source>
</evidence>
<keyword evidence="2 5" id="KW-0808">Transferase</keyword>
<dbReference type="InterPro" id="IPR030384">
    <property type="entry name" value="MeTrfase_SMT"/>
</dbReference>
<dbReference type="GO" id="GO:0003838">
    <property type="term" value="F:sterol 24-C-methyltransferase activity"/>
    <property type="evidence" value="ECO:0007669"/>
    <property type="project" value="TreeGrafter"/>
</dbReference>
<keyword evidence="6" id="KW-0753">Steroid metabolism</keyword>
<comment type="caution">
    <text evidence="9">The sequence shown here is derived from an EMBL/GenBank/DDBJ whole genome shotgun (WGS) entry which is preliminary data.</text>
</comment>
<comment type="function">
    <text evidence="6">Catalyzes the transfer of methyl groups from S-adenosyl-methionine to the C-24 of sterols.</text>
</comment>
<accession>A0A8H6A4B2</accession>
<dbReference type="PROSITE" id="PS51685">
    <property type="entry name" value="SAM_MT_ERG6_SMT"/>
    <property type="match status" value="1"/>
</dbReference>
<dbReference type="EMBL" id="SPNV01000177">
    <property type="protein sequence ID" value="KAF5859123.1"/>
    <property type="molecule type" value="Genomic_DNA"/>
</dbReference>
<reference evidence="9 10" key="1">
    <citation type="submission" date="2019-04" db="EMBL/GenBank/DDBJ databases">
        <title>Aspergillus burnettii sp. nov., novel species from soil in southeast Queensland.</title>
        <authorList>
            <person name="Gilchrist C.L.M."/>
            <person name="Pitt J.I."/>
            <person name="Lange L."/>
            <person name="Lacey H.J."/>
            <person name="Vuong D."/>
            <person name="Midgley D.J."/>
            <person name="Greenfield P."/>
            <person name="Bradbury M."/>
            <person name="Lacey E."/>
            <person name="Busk P.K."/>
            <person name="Pilgaard B."/>
            <person name="Chooi Y.H."/>
            <person name="Piggott A.M."/>
        </authorList>
    </citation>
    <scope>NUCLEOTIDE SEQUENCE [LARGE SCALE GENOMIC DNA]</scope>
    <source>
        <strain evidence="9 10">FRR 5400</strain>
    </source>
</reference>
<evidence type="ECO:0000259" key="8">
    <source>
        <dbReference type="PROSITE" id="PS51685"/>
    </source>
</evidence>
<name>A0A8H6A4B2_PETAA</name>
<keyword evidence="10" id="KW-1185">Reference proteome</keyword>
<evidence type="ECO:0000256" key="6">
    <source>
        <dbReference type="RuleBase" id="RU362025"/>
    </source>
</evidence>
<keyword evidence="6" id="KW-0756">Sterol biosynthesis</keyword>
<evidence type="ECO:0000256" key="5">
    <source>
        <dbReference type="PROSITE-ProRule" id="PRU01022"/>
    </source>
</evidence>
<feature type="domain" description="SAM-dependent methyltransferase Erg6/SMT-type" evidence="8">
    <location>
        <begin position="33"/>
        <end position="333"/>
    </location>
</feature>
<comment type="pathway">
    <text evidence="6">Steroid metabolism.</text>
</comment>
<evidence type="ECO:0000256" key="2">
    <source>
        <dbReference type="ARBA" id="ARBA00022679"/>
    </source>
</evidence>
<evidence type="ECO:0000313" key="10">
    <source>
        <dbReference type="Proteomes" id="UP000541154"/>
    </source>
</evidence>
<feature type="region of interest" description="Disordered" evidence="7">
    <location>
        <begin position="1"/>
        <end position="29"/>
    </location>
</feature>